<gene>
    <name evidence="2" type="ORF">SAMN05421811_11623</name>
</gene>
<proteinExistence type="predicted"/>
<dbReference type="AlphaFoldDB" id="A0A1I0LG03"/>
<accession>A0A1I0LG03</accession>
<name>A0A1I0LG03_9ACTN</name>
<evidence type="ECO:0000256" key="1">
    <source>
        <dbReference type="SAM" id="Phobius"/>
    </source>
</evidence>
<keyword evidence="1" id="KW-0812">Transmembrane</keyword>
<dbReference type="InterPro" id="IPR021401">
    <property type="entry name" value="DUF3040"/>
</dbReference>
<dbReference type="Proteomes" id="UP000199361">
    <property type="component" value="Unassembled WGS sequence"/>
</dbReference>
<organism evidence="2 3">
    <name type="scientific">Nonomuraea wenchangensis</name>
    <dbReference type="NCBI Taxonomy" id="568860"/>
    <lineage>
        <taxon>Bacteria</taxon>
        <taxon>Bacillati</taxon>
        <taxon>Actinomycetota</taxon>
        <taxon>Actinomycetes</taxon>
        <taxon>Streptosporangiales</taxon>
        <taxon>Streptosporangiaceae</taxon>
        <taxon>Nonomuraea</taxon>
    </lineage>
</organism>
<keyword evidence="1" id="KW-0472">Membrane</keyword>
<reference evidence="2 3" key="1">
    <citation type="submission" date="2016-10" db="EMBL/GenBank/DDBJ databases">
        <authorList>
            <person name="de Groot N.N."/>
        </authorList>
    </citation>
    <scope>NUCLEOTIDE SEQUENCE [LARGE SCALE GENOMIC DNA]</scope>
    <source>
        <strain evidence="2 3">CGMCC 4.5598</strain>
    </source>
</reference>
<keyword evidence="1" id="KW-1133">Transmembrane helix</keyword>
<evidence type="ECO:0000313" key="3">
    <source>
        <dbReference type="Proteomes" id="UP000199361"/>
    </source>
</evidence>
<dbReference type="Pfam" id="PF11239">
    <property type="entry name" value="DUF3040"/>
    <property type="match status" value="1"/>
</dbReference>
<dbReference type="RefSeq" id="WP_091090642.1">
    <property type="nucleotide sequence ID" value="NZ_FOHX01000016.1"/>
</dbReference>
<keyword evidence="3" id="KW-1185">Reference proteome</keyword>
<evidence type="ECO:0000313" key="2">
    <source>
        <dbReference type="EMBL" id="SEU38751.1"/>
    </source>
</evidence>
<evidence type="ECO:0008006" key="4">
    <source>
        <dbReference type="Google" id="ProtNLM"/>
    </source>
</evidence>
<dbReference type="EMBL" id="FOHX01000016">
    <property type="protein sequence ID" value="SEU38751.1"/>
    <property type="molecule type" value="Genomic_DNA"/>
</dbReference>
<protein>
    <recommendedName>
        <fullName evidence="4">DUF3040 domain-containing protein</fullName>
    </recommendedName>
</protein>
<feature type="transmembrane region" description="Helical" evidence="1">
    <location>
        <begin position="52"/>
        <end position="78"/>
    </location>
</feature>
<sequence>MGLSGRERRILAQIEQALEREDPELARRVAAINRIEAVGGLPERPYGGRARLWALTHGWVIVVAVALVVVSLLVAVLAT</sequence>
<dbReference type="STRING" id="568860.SAMN05421811_11623"/>
<dbReference type="OrthoDB" id="3543344at2"/>